<evidence type="ECO:0000313" key="2">
    <source>
        <dbReference type="EMBL" id="HIR41415.1"/>
    </source>
</evidence>
<keyword evidence="1" id="KW-0472">Membrane</keyword>
<evidence type="ECO:0000313" key="3">
    <source>
        <dbReference type="Proteomes" id="UP000886749"/>
    </source>
</evidence>
<accession>A0A9D1DEB2</accession>
<reference evidence="2" key="1">
    <citation type="submission" date="2020-10" db="EMBL/GenBank/DDBJ databases">
        <authorList>
            <person name="Gilroy R."/>
        </authorList>
    </citation>
    <scope>NUCLEOTIDE SEQUENCE</scope>
    <source>
        <strain evidence="2">CHK184-25365</strain>
    </source>
</reference>
<feature type="transmembrane region" description="Helical" evidence="1">
    <location>
        <begin position="81"/>
        <end position="101"/>
    </location>
</feature>
<proteinExistence type="predicted"/>
<protein>
    <recommendedName>
        <fullName evidence="4">Rod shape-determining protein MreD</fullName>
    </recommendedName>
</protein>
<feature type="transmembrane region" description="Helical" evidence="1">
    <location>
        <begin position="147"/>
        <end position="169"/>
    </location>
</feature>
<dbReference type="AlphaFoldDB" id="A0A9D1DEB2"/>
<feature type="transmembrane region" description="Helical" evidence="1">
    <location>
        <begin position="50"/>
        <end position="75"/>
    </location>
</feature>
<keyword evidence="1" id="KW-0812">Transmembrane</keyword>
<gene>
    <name evidence="2" type="ORF">IAB36_06285</name>
</gene>
<evidence type="ECO:0008006" key="4">
    <source>
        <dbReference type="Google" id="ProtNLM"/>
    </source>
</evidence>
<sequence>MDFSKGSSKSKRRSVMKWIIYTLLLFVFYGLQTAPGFFRFLDAQPLLTIPLVLSIAMFEHEIGGAVFGILAGFLWDMQQDTLFGFNALVMMCCCVSVSLLIMYLMPTTLPSSLFYNFSVLAIQSGLYFLFCYALWGTPGMSLVWVNYLLPQMGLTLLAGIPIYFLVRLISSKFSESLRS</sequence>
<comment type="caution">
    <text evidence="2">The sequence shown here is derived from an EMBL/GenBank/DDBJ whole genome shotgun (WGS) entry which is preliminary data.</text>
</comment>
<reference evidence="2" key="2">
    <citation type="journal article" date="2021" name="PeerJ">
        <title>Extensive microbial diversity within the chicken gut microbiome revealed by metagenomics and culture.</title>
        <authorList>
            <person name="Gilroy R."/>
            <person name="Ravi A."/>
            <person name="Getino M."/>
            <person name="Pursley I."/>
            <person name="Horton D.L."/>
            <person name="Alikhan N.F."/>
            <person name="Baker D."/>
            <person name="Gharbi K."/>
            <person name="Hall N."/>
            <person name="Watson M."/>
            <person name="Adriaenssens E.M."/>
            <person name="Foster-Nyarko E."/>
            <person name="Jarju S."/>
            <person name="Secka A."/>
            <person name="Antonio M."/>
            <person name="Oren A."/>
            <person name="Chaudhuri R.R."/>
            <person name="La Ragione R."/>
            <person name="Hildebrand F."/>
            <person name="Pallen M.J."/>
        </authorList>
    </citation>
    <scope>NUCLEOTIDE SEQUENCE</scope>
    <source>
        <strain evidence="2">CHK184-25365</strain>
    </source>
</reference>
<evidence type="ECO:0000256" key="1">
    <source>
        <dbReference type="SAM" id="Phobius"/>
    </source>
</evidence>
<feature type="transmembrane region" description="Helical" evidence="1">
    <location>
        <begin position="113"/>
        <end position="135"/>
    </location>
</feature>
<name>A0A9D1DEB2_9FIRM</name>
<dbReference type="Proteomes" id="UP000886749">
    <property type="component" value="Unassembled WGS sequence"/>
</dbReference>
<keyword evidence="1" id="KW-1133">Transmembrane helix</keyword>
<dbReference type="EMBL" id="DVGY01000142">
    <property type="protein sequence ID" value="HIR41415.1"/>
    <property type="molecule type" value="Genomic_DNA"/>
</dbReference>
<feature type="transmembrane region" description="Helical" evidence="1">
    <location>
        <begin position="18"/>
        <end position="38"/>
    </location>
</feature>
<organism evidence="2 3">
    <name type="scientific">Candidatus Egerieicola pullicola</name>
    <dbReference type="NCBI Taxonomy" id="2840775"/>
    <lineage>
        <taxon>Bacteria</taxon>
        <taxon>Bacillati</taxon>
        <taxon>Bacillota</taxon>
        <taxon>Clostridia</taxon>
        <taxon>Eubacteriales</taxon>
        <taxon>Oscillospiraceae</taxon>
        <taxon>Oscillospiraceae incertae sedis</taxon>
        <taxon>Candidatus Egerieicola</taxon>
    </lineage>
</organism>